<dbReference type="PANTHER" id="PTHR43710:SF2">
    <property type="entry name" value="2-HYDROXYACYL-COA LYASE 1"/>
    <property type="match status" value="1"/>
</dbReference>
<evidence type="ECO:0000256" key="3">
    <source>
        <dbReference type="ARBA" id="ARBA00022842"/>
    </source>
</evidence>
<dbReference type="InterPro" id="IPR045025">
    <property type="entry name" value="HACL1-like"/>
</dbReference>
<feature type="region of interest" description="Disordered" evidence="6">
    <location>
        <begin position="1"/>
        <end position="24"/>
    </location>
</feature>
<dbReference type="SUPFAM" id="SSF52467">
    <property type="entry name" value="DHS-like NAD/FAD-binding domain"/>
    <property type="match status" value="1"/>
</dbReference>
<proteinExistence type="predicted"/>
<feature type="domain" description="Thiamine pyrophosphate enzyme central" evidence="7">
    <location>
        <begin position="73"/>
        <end position="191"/>
    </location>
</feature>
<dbReference type="eggNOG" id="KOG1185">
    <property type="taxonomic scope" value="Eukaryota"/>
</dbReference>
<evidence type="ECO:0000259" key="7">
    <source>
        <dbReference type="Pfam" id="PF00205"/>
    </source>
</evidence>
<dbReference type="EMBL" id="KE345919">
    <property type="protein sequence ID" value="EXC20554.1"/>
    <property type="molecule type" value="Genomic_DNA"/>
</dbReference>
<dbReference type="InterPro" id="IPR029035">
    <property type="entry name" value="DHS-like_NAD/FAD-binding_dom"/>
</dbReference>
<evidence type="ECO:0000256" key="5">
    <source>
        <dbReference type="ARBA" id="ARBA00023239"/>
    </source>
</evidence>
<dbReference type="AlphaFoldDB" id="W9S114"/>
<accession>W9S114</accession>
<keyword evidence="3" id="KW-0460">Magnesium</keyword>
<keyword evidence="2" id="KW-0479">Metal-binding</keyword>
<dbReference type="GO" id="GO:0001561">
    <property type="term" value="P:fatty acid alpha-oxidation"/>
    <property type="evidence" value="ECO:0007669"/>
    <property type="project" value="TreeGrafter"/>
</dbReference>
<keyword evidence="4" id="KW-0786">Thiamine pyrophosphate</keyword>
<name>W9S114_9ROSA</name>
<dbReference type="PANTHER" id="PTHR43710">
    <property type="entry name" value="2-HYDROXYACYL-COA LYASE"/>
    <property type="match status" value="1"/>
</dbReference>
<dbReference type="Gene3D" id="3.40.50.1220">
    <property type="entry name" value="TPP-binding domain"/>
    <property type="match status" value="1"/>
</dbReference>
<dbReference type="GO" id="GO:0005777">
    <property type="term" value="C:peroxisome"/>
    <property type="evidence" value="ECO:0007669"/>
    <property type="project" value="TreeGrafter"/>
</dbReference>
<evidence type="ECO:0000313" key="9">
    <source>
        <dbReference type="Proteomes" id="UP000030645"/>
    </source>
</evidence>
<evidence type="ECO:0000256" key="2">
    <source>
        <dbReference type="ARBA" id="ARBA00022723"/>
    </source>
</evidence>
<organism evidence="8 9">
    <name type="scientific">Morus notabilis</name>
    <dbReference type="NCBI Taxonomy" id="981085"/>
    <lineage>
        <taxon>Eukaryota</taxon>
        <taxon>Viridiplantae</taxon>
        <taxon>Streptophyta</taxon>
        <taxon>Embryophyta</taxon>
        <taxon>Tracheophyta</taxon>
        <taxon>Spermatophyta</taxon>
        <taxon>Magnoliopsida</taxon>
        <taxon>eudicotyledons</taxon>
        <taxon>Gunneridae</taxon>
        <taxon>Pentapetalae</taxon>
        <taxon>rosids</taxon>
        <taxon>fabids</taxon>
        <taxon>Rosales</taxon>
        <taxon>Moraceae</taxon>
        <taxon>Moreae</taxon>
        <taxon>Morus</taxon>
    </lineage>
</organism>
<dbReference type="GO" id="GO:0016829">
    <property type="term" value="F:lyase activity"/>
    <property type="evidence" value="ECO:0007669"/>
    <property type="project" value="UniProtKB-KW"/>
</dbReference>
<protein>
    <submittedName>
        <fullName evidence="8">2-hydroxyacyl-CoA lyase</fullName>
    </submittedName>
</protein>
<comment type="cofactor">
    <cofactor evidence="1">
        <name>thiamine diphosphate</name>
        <dbReference type="ChEBI" id="CHEBI:58937"/>
    </cofactor>
</comment>
<evidence type="ECO:0000313" key="8">
    <source>
        <dbReference type="EMBL" id="EXC20554.1"/>
    </source>
</evidence>
<dbReference type="Pfam" id="PF00205">
    <property type="entry name" value="TPP_enzyme_M"/>
    <property type="match status" value="1"/>
</dbReference>
<dbReference type="GO" id="GO:0030976">
    <property type="term" value="F:thiamine pyrophosphate binding"/>
    <property type="evidence" value="ECO:0007669"/>
    <property type="project" value="InterPro"/>
</dbReference>
<keyword evidence="5 8" id="KW-0456">Lyase</keyword>
<dbReference type="Proteomes" id="UP000030645">
    <property type="component" value="Unassembled WGS sequence"/>
</dbReference>
<sequence>MVSQFGAHTYSAGPRPDNEQSTKFKGLHTPIGLRHPKTPSLMLPPLCRIFLMALSSEHHSSSKLHEKQFYNHERAVSLLRMAERPLIVFGKGAAFARAEGELKKLVERTGIPFLPTPMGKGLLPDTHELAATAARSLAIGKCEVALVVGARLNWLLHFGDPPKWSKDVKFILVDVSEEEIELRKPELGIVGA</sequence>
<dbReference type="GO" id="GO:0000287">
    <property type="term" value="F:magnesium ion binding"/>
    <property type="evidence" value="ECO:0007669"/>
    <property type="project" value="InterPro"/>
</dbReference>
<evidence type="ECO:0000256" key="4">
    <source>
        <dbReference type="ARBA" id="ARBA00023052"/>
    </source>
</evidence>
<dbReference type="STRING" id="981085.W9S114"/>
<gene>
    <name evidence="8" type="ORF">L484_027109</name>
</gene>
<keyword evidence="9" id="KW-1185">Reference proteome</keyword>
<dbReference type="InterPro" id="IPR012000">
    <property type="entry name" value="Thiamin_PyroP_enz_cen_dom"/>
</dbReference>
<evidence type="ECO:0000256" key="6">
    <source>
        <dbReference type="SAM" id="MobiDB-lite"/>
    </source>
</evidence>
<reference evidence="9" key="1">
    <citation type="submission" date="2013-01" db="EMBL/GenBank/DDBJ databases">
        <title>Draft Genome Sequence of a Mulberry Tree, Morus notabilis C.K. Schneid.</title>
        <authorList>
            <person name="He N."/>
            <person name="Zhao S."/>
        </authorList>
    </citation>
    <scope>NUCLEOTIDE SEQUENCE</scope>
</reference>
<evidence type="ECO:0000256" key="1">
    <source>
        <dbReference type="ARBA" id="ARBA00001964"/>
    </source>
</evidence>